<accession>A0A078MAZ4</accession>
<sequence length="525" mass="59778">MYSPQKLHKIAYAGSVVKGIKTMFFPAILIFFNMREELFSGSISPWMLFSGAGILALVFILFTGTDMINIYRTRFWIENNKFIYKKGILTRNEKELDIKRIQSIDFNQPFFHRLFGAVQLDILTPGDGIKIDTIKKSQAEEIQKMIYEEQQDIESEDISVNTGDSSPWPRESALETAPKPAVREFTTLKKMNTKELVLMAMTSGGLGVFAAIFFGILNIVGGEILIENYFEYFSSLVRSIVLGIVLSSLLFVVIGYIIGTIIIMVRNYDYTLKQSGDDLTVDYGLFSKKNKSVNINRVQNVIISDSLLRRLIGYYALSVSITSDSLESDQIDGKIQLLPFIKKKELYSIIGDVFPNYHMEVPKQVVPFRAIRRYFQITLLIFVTAVGTAAYFFHGEKFMLYIYIAAAIIIILLIASGIYSAKNVGYAIYKDEINLMTASFFTRRHFAIKRDKIIDTTYRRNPFLHRADLGHIEISTPGGIASSSAEIKFIEKHDIDTIWTFIERGHDDEADFTESDQTVENQGMY</sequence>
<dbReference type="OrthoDB" id="2195155at2"/>
<dbReference type="Pfam" id="PF03703">
    <property type="entry name" value="bPH_2"/>
    <property type="match status" value="3"/>
</dbReference>
<dbReference type="AlphaFoldDB" id="A0A078MAZ4"/>
<feature type="transmembrane region" description="Helical" evidence="1">
    <location>
        <begin position="400"/>
        <end position="421"/>
    </location>
</feature>
<dbReference type="InterPro" id="IPR005182">
    <property type="entry name" value="YdbS-like_PH"/>
</dbReference>
<organism evidence="3 4">
    <name type="scientific">Jeotgalicoccus saudimassiliensis</name>
    <dbReference type="NCBI Taxonomy" id="1461582"/>
    <lineage>
        <taxon>Bacteria</taxon>
        <taxon>Bacillati</taxon>
        <taxon>Bacillota</taxon>
        <taxon>Bacilli</taxon>
        <taxon>Bacillales</taxon>
        <taxon>Staphylococcaceae</taxon>
        <taxon>Jeotgalicoccus</taxon>
    </lineage>
</organism>
<feature type="transmembrane region" description="Helical" evidence="1">
    <location>
        <begin position="12"/>
        <end position="34"/>
    </location>
</feature>
<dbReference type="Proteomes" id="UP000044136">
    <property type="component" value="Unassembled WGS sequence"/>
</dbReference>
<dbReference type="InterPro" id="IPR014529">
    <property type="entry name" value="UCP026631"/>
</dbReference>
<feature type="domain" description="YdbS-like PH" evidence="2">
    <location>
        <begin position="266"/>
        <end position="333"/>
    </location>
</feature>
<evidence type="ECO:0000259" key="2">
    <source>
        <dbReference type="Pfam" id="PF03703"/>
    </source>
</evidence>
<evidence type="ECO:0000256" key="1">
    <source>
        <dbReference type="SAM" id="Phobius"/>
    </source>
</evidence>
<gene>
    <name evidence="3" type="ORF">BN1048_02064</name>
</gene>
<feature type="transmembrane region" description="Helical" evidence="1">
    <location>
        <begin position="46"/>
        <end position="64"/>
    </location>
</feature>
<protein>
    <submittedName>
        <fullName evidence="3">Bacterial membrane flanked domain protein</fullName>
    </submittedName>
</protein>
<evidence type="ECO:0000313" key="3">
    <source>
        <dbReference type="EMBL" id="CEA03379.1"/>
    </source>
</evidence>
<dbReference type="eggNOG" id="COG3428">
    <property type="taxonomic scope" value="Bacteria"/>
</dbReference>
<reference evidence="3 4" key="1">
    <citation type="submission" date="2014-07" db="EMBL/GenBank/DDBJ databases">
        <authorList>
            <person name="Urmite Genomes Urmite Genomes"/>
        </authorList>
    </citation>
    <scope>NUCLEOTIDE SEQUENCE [LARGE SCALE GENOMIC DNA]</scope>
    <source>
        <strain evidence="3 4">13MG44_air</strain>
    </source>
</reference>
<feature type="domain" description="YdbS-like PH" evidence="2">
    <location>
        <begin position="423"/>
        <end position="500"/>
    </location>
</feature>
<keyword evidence="1" id="KW-1133">Transmembrane helix</keyword>
<dbReference type="PIRSF" id="PIRSF026631">
    <property type="entry name" value="UCP026631"/>
    <property type="match status" value="1"/>
</dbReference>
<keyword evidence="4" id="KW-1185">Reference proteome</keyword>
<feature type="transmembrane region" description="Helical" evidence="1">
    <location>
        <begin position="196"/>
        <end position="220"/>
    </location>
</feature>
<evidence type="ECO:0000313" key="4">
    <source>
        <dbReference type="Proteomes" id="UP000044136"/>
    </source>
</evidence>
<proteinExistence type="predicted"/>
<dbReference type="HOGENOM" id="CLU_024617_2_0_9"/>
<dbReference type="EMBL" id="CCSE01000001">
    <property type="protein sequence ID" value="CEA03379.1"/>
    <property type="molecule type" value="Genomic_DNA"/>
</dbReference>
<name>A0A078MAZ4_9STAP</name>
<dbReference type="PANTHER" id="PTHR34473">
    <property type="entry name" value="UPF0699 TRANSMEMBRANE PROTEIN YDBS"/>
    <property type="match status" value="1"/>
</dbReference>
<dbReference type="PANTHER" id="PTHR34473:SF2">
    <property type="entry name" value="UPF0699 TRANSMEMBRANE PROTEIN YDBT"/>
    <property type="match status" value="1"/>
</dbReference>
<dbReference type="RefSeq" id="WP_035810916.1">
    <property type="nucleotide sequence ID" value="NZ_CCSE01000001.1"/>
</dbReference>
<feature type="transmembrane region" description="Helical" evidence="1">
    <location>
        <begin position="240"/>
        <end position="265"/>
    </location>
</feature>
<dbReference type="STRING" id="1461582.BN1048_02064"/>
<feature type="domain" description="YdbS-like PH" evidence="2">
    <location>
        <begin position="71"/>
        <end position="144"/>
    </location>
</feature>
<keyword evidence="1" id="KW-0812">Transmembrane</keyword>
<keyword evidence="1" id="KW-0472">Membrane</keyword>
<feature type="transmembrane region" description="Helical" evidence="1">
    <location>
        <begin position="374"/>
        <end position="394"/>
    </location>
</feature>